<dbReference type="SUPFAM" id="SSF89796">
    <property type="entry name" value="CoA-transferase family III (CaiB/BaiF)"/>
    <property type="match status" value="1"/>
</dbReference>
<sequence length="304" mass="31225">MPSTTPPSFAPALQPLRHTRILSLALNLPGPAALLRCRQLGADCAKLEPPAPAGHQSGDPMGHYSPAAYAALHEGIRIVQANLKTPQGQAALQAELAAADVLLTSFRPSALARLGLDWGALQQRWPRLSLVRIVGAAGERAEEPGHDLTYQAEAGLLAHSGCALPASLHADMAGALAATEAVLQALLARGTSGCGACIDVALADAAHWLALPHAWGLTTPSGDVGGAHAGYAVHACADGRVALAALEPHFAERLFTAAGLPPQSDPRAPATHQAVAAFVAGRSCADLQALAREHDLPLHPLPAD</sequence>
<dbReference type="GO" id="GO:0016740">
    <property type="term" value="F:transferase activity"/>
    <property type="evidence" value="ECO:0007669"/>
    <property type="project" value="UniProtKB-KW"/>
</dbReference>
<dbReference type="AlphaFoldDB" id="A0A1I2DKL7"/>
<reference evidence="2" key="1">
    <citation type="submission" date="2016-10" db="EMBL/GenBank/DDBJ databases">
        <authorList>
            <person name="Varghese N."/>
            <person name="Submissions S."/>
        </authorList>
    </citation>
    <scope>NUCLEOTIDE SEQUENCE [LARGE SCALE GENOMIC DNA]</scope>
    <source>
        <strain evidence="2">DSM 27981</strain>
    </source>
</reference>
<dbReference type="Proteomes" id="UP000199119">
    <property type="component" value="Unassembled WGS sequence"/>
</dbReference>
<name>A0A1I2DKL7_9BURK</name>
<dbReference type="PANTHER" id="PTHR48228:SF5">
    <property type="entry name" value="ALPHA-METHYLACYL-COA RACEMASE"/>
    <property type="match status" value="1"/>
</dbReference>
<keyword evidence="1" id="KW-0808">Transferase</keyword>
<dbReference type="InterPro" id="IPR023606">
    <property type="entry name" value="CoA-Trfase_III_dom_1_sf"/>
</dbReference>
<dbReference type="Pfam" id="PF02515">
    <property type="entry name" value="CoA_transf_3"/>
    <property type="match status" value="1"/>
</dbReference>
<proteinExistence type="predicted"/>
<dbReference type="STRING" id="1177982.SAMN04489711_105272"/>
<accession>A0A1I2DKL7</accession>
<dbReference type="RefSeq" id="WP_092939499.1">
    <property type="nucleotide sequence ID" value="NZ_FONX01000005.1"/>
</dbReference>
<dbReference type="InterPro" id="IPR044855">
    <property type="entry name" value="CoA-Trfase_III_dom3_sf"/>
</dbReference>
<organism evidence="1 2">
    <name type="scientific">Paracidovorax wautersii</name>
    <dbReference type="NCBI Taxonomy" id="1177982"/>
    <lineage>
        <taxon>Bacteria</taxon>
        <taxon>Pseudomonadati</taxon>
        <taxon>Pseudomonadota</taxon>
        <taxon>Betaproteobacteria</taxon>
        <taxon>Burkholderiales</taxon>
        <taxon>Comamonadaceae</taxon>
        <taxon>Paracidovorax</taxon>
    </lineage>
</organism>
<dbReference type="InterPro" id="IPR050509">
    <property type="entry name" value="CoA-transferase_III"/>
</dbReference>
<gene>
    <name evidence="1" type="ORF">SAMN04489711_105272</name>
</gene>
<evidence type="ECO:0000313" key="1">
    <source>
        <dbReference type="EMBL" id="SFE81192.1"/>
    </source>
</evidence>
<evidence type="ECO:0000313" key="2">
    <source>
        <dbReference type="Proteomes" id="UP000199119"/>
    </source>
</evidence>
<dbReference type="Gene3D" id="3.40.50.10540">
    <property type="entry name" value="Crotonobetainyl-coa:carnitine coa-transferase, domain 1"/>
    <property type="match status" value="1"/>
</dbReference>
<protein>
    <submittedName>
        <fullName evidence="1">Crotonobetainyl-CoA:carnitine CoA-transferase CaiB</fullName>
    </submittedName>
</protein>
<dbReference type="PANTHER" id="PTHR48228">
    <property type="entry name" value="SUCCINYL-COA--D-CITRAMALATE COA-TRANSFERASE"/>
    <property type="match status" value="1"/>
</dbReference>
<dbReference type="EMBL" id="FONX01000005">
    <property type="protein sequence ID" value="SFE81192.1"/>
    <property type="molecule type" value="Genomic_DNA"/>
</dbReference>
<dbReference type="OrthoDB" id="9797653at2"/>
<keyword evidence="2" id="KW-1185">Reference proteome</keyword>
<dbReference type="InterPro" id="IPR003673">
    <property type="entry name" value="CoA-Trfase_fam_III"/>
</dbReference>
<dbReference type="Gene3D" id="3.30.1540.10">
    <property type="entry name" value="formyl-coa transferase, domain 3"/>
    <property type="match status" value="1"/>
</dbReference>